<evidence type="ECO:0000313" key="1">
    <source>
        <dbReference type="EMBL" id="MFC0409136.1"/>
    </source>
</evidence>
<dbReference type="EMBL" id="JBHLUN010000008">
    <property type="protein sequence ID" value="MFC0409136.1"/>
    <property type="molecule type" value="Genomic_DNA"/>
</dbReference>
<comment type="caution">
    <text evidence="1">The sequence shown here is derived from an EMBL/GenBank/DDBJ whole genome shotgun (WGS) entry which is preliminary data.</text>
</comment>
<reference evidence="1 2" key="1">
    <citation type="submission" date="2024-09" db="EMBL/GenBank/DDBJ databases">
        <authorList>
            <person name="Sun Q."/>
            <person name="Mori K."/>
        </authorList>
    </citation>
    <scope>NUCLEOTIDE SEQUENCE [LARGE SCALE GENOMIC DNA]</scope>
    <source>
        <strain evidence="1 2">TBRC 5777</strain>
    </source>
</reference>
<organism evidence="1 2">
    <name type="scientific">Roseomonas elaeocarpi</name>
    <dbReference type="NCBI Taxonomy" id="907779"/>
    <lineage>
        <taxon>Bacteria</taxon>
        <taxon>Pseudomonadati</taxon>
        <taxon>Pseudomonadota</taxon>
        <taxon>Alphaproteobacteria</taxon>
        <taxon>Acetobacterales</taxon>
        <taxon>Roseomonadaceae</taxon>
        <taxon>Roseomonas</taxon>
    </lineage>
</organism>
<accession>A0ABV6JTT8</accession>
<dbReference type="Proteomes" id="UP001589865">
    <property type="component" value="Unassembled WGS sequence"/>
</dbReference>
<dbReference type="InterPro" id="IPR036388">
    <property type="entry name" value="WH-like_DNA-bd_sf"/>
</dbReference>
<evidence type="ECO:0008006" key="3">
    <source>
        <dbReference type="Google" id="ProtNLM"/>
    </source>
</evidence>
<evidence type="ECO:0000313" key="2">
    <source>
        <dbReference type="Proteomes" id="UP001589865"/>
    </source>
</evidence>
<gene>
    <name evidence="1" type="ORF">ACFFGY_12815</name>
</gene>
<protein>
    <recommendedName>
        <fullName evidence="3">HTH iclR-type domain-containing protein</fullName>
    </recommendedName>
</protein>
<dbReference type="SUPFAM" id="SSF46785">
    <property type="entry name" value="Winged helix' DNA-binding domain"/>
    <property type="match status" value="1"/>
</dbReference>
<sequence>MMIPESVPTRKMACSDHAEASERLSLVLIQLQGHDLPLSLAEFSEMTGLRKSALLRTLAPAERRGDVLRTGRHQWRLGRPG</sequence>
<dbReference type="Gene3D" id="1.10.10.10">
    <property type="entry name" value="Winged helix-like DNA-binding domain superfamily/Winged helix DNA-binding domain"/>
    <property type="match status" value="1"/>
</dbReference>
<keyword evidence="2" id="KW-1185">Reference proteome</keyword>
<name>A0ABV6JTT8_9PROT</name>
<dbReference type="InterPro" id="IPR036390">
    <property type="entry name" value="WH_DNA-bd_sf"/>
</dbReference>
<proteinExistence type="predicted"/>